<dbReference type="Proteomes" id="UP001180973">
    <property type="component" value="Unassembled WGS sequence"/>
</dbReference>
<name>A0ABU2X3P6_9ACTN</name>
<dbReference type="InterPro" id="IPR029058">
    <property type="entry name" value="AB_hydrolase_fold"/>
</dbReference>
<feature type="domain" description="Thioesterase TesA-like" evidence="2">
    <location>
        <begin position="519"/>
        <end position="753"/>
    </location>
</feature>
<dbReference type="Pfam" id="PF00668">
    <property type="entry name" value="Condensation"/>
    <property type="match status" value="1"/>
</dbReference>
<dbReference type="PANTHER" id="PTHR45527">
    <property type="entry name" value="NONRIBOSOMAL PEPTIDE SYNTHETASE"/>
    <property type="match status" value="1"/>
</dbReference>
<dbReference type="InterPro" id="IPR020802">
    <property type="entry name" value="TesA-like"/>
</dbReference>
<dbReference type="Gene3D" id="3.30.559.10">
    <property type="entry name" value="Chloramphenicol acetyltransferase-like domain"/>
    <property type="match status" value="1"/>
</dbReference>
<keyword evidence="4" id="KW-1185">Reference proteome</keyword>
<dbReference type="SUPFAM" id="SSF52777">
    <property type="entry name" value="CoA-dependent acyltransferases"/>
    <property type="match status" value="2"/>
</dbReference>
<dbReference type="CDD" id="cd19531">
    <property type="entry name" value="LCL_NRPS-like"/>
    <property type="match status" value="1"/>
</dbReference>
<gene>
    <name evidence="3" type="ORF">RM555_27850</name>
</gene>
<dbReference type="InterPro" id="IPR001242">
    <property type="entry name" value="Condensation_dom"/>
</dbReference>
<comment type="caution">
    <text evidence="3">The sequence shown here is derived from an EMBL/GenBank/DDBJ whole genome shotgun (WGS) entry which is preliminary data.</text>
</comment>
<accession>A0ABU2X3P6</accession>
<dbReference type="RefSeq" id="WP_311414502.1">
    <property type="nucleotide sequence ID" value="NZ_JAVRFL010000047.1"/>
</dbReference>
<dbReference type="Gene3D" id="3.40.50.1820">
    <property type="entry name" value="alpha/beta hydrolase"/>
    <property type="match status" value="1"/>
</dbReference>
<dbReference type="Gene3D" id="3.30.559.30">
    <property type="entry name" value="Nonribosomal peptide synthetase, condensation domain"/>
    <property type="match status" value="1"/>
</dbReference>
<evidence type="ECO:0000313" key="4">
    <source>
        <dbReference type="Proteomes" id="UP001180973"/>
    </source>
</evidence>
<dbReference type="SUPFAM" id="SSF53474">
    <property type="entry name" value="alpha/beta-Hydrolases"/>
    <property type="match status" value="1"/>
</dbReference>
<evidence type="ECO:0000256" key="1">
    <source>
        <dbReference type="SAM" id="MobiDB-lite"/>
    </source>
</evidence>
<sequence>MSGPSPDPVAALLRPPPGWPAEEHRHLLVRLLRERLDTTPAGPATVAQRQLWFLQQLEPTSTAYHILTVVRMTGELDLPALRGALAAVTDRHDLLRATFAMVDDEVLVRIGPCAPVPVPVVDLGTTDAATREQRVRQELEKAHDELFDLAEGPLLRAVLIRCGADEHLLAVTVHHIVFDGGSRPVFWNHLATAYDALRAGTTPDLDPPVSDDEDDEDDFADDPEDPDAALAYWRERLAGLPDLDLPGVRDRVPGALAAGRRLDVPLDRGVTTTLTRLGRSRRATSFMTLLAAYLVLLSVRTGSSDVAVLSPTTGRTSEADESRIGYFVNTVVLRGDLAGNPTFAEVVDRVRELTLGAYAHMAVPFERIVDEVRPARVPGRMPFSQFAFSVEGRPAPPPRLAGLSTAWVDVDTGTAKFDVQLDVLTDASGGLVAAWTWRDGLFDPADMAAVADDFVALLDAVVADPHATVDALPVRRPVPGVRAATPPPAARARPGGTGSGTLVHLGGPTDRPPLILPHPVSGTVGAYAELARLLPAYHLVGIESAADATGDSIDALAGAYLDDVVARWPAGPYRLCGWSMGGLLAYEMSRRLVRTGRTVDLLVVLDTAPGQARPAGEGTDDAATAARFAADLAASLGRDHPAPTAATLAALPVEEQTMLLRRWLVDAGVTPVALPVREVRRRVETFARHVTAVAGYRPEGAELPLTVVQASASPRWQPRWERYVGARTTVHEYEGDHYSLLRRPTVQRIAGWLARALDDR</sequence>
<reference evidence="3" key="1">
    <citation type="submission" date="2023-09" db="EMBL/GenBank/DDBJ databases">
        <title>30 novel species of actinomycetes from the DSMZ collection.</title>
        <authorList>
            <person name="Nouioui I."/>
        </authorList>
    </citation>
    <scope>NUCLEOTIDE SEQUENCE</scope>
    <source>
        <strain evidence="3">DSM 115977</strain>
    </source>
</reference>
<evidence type="ECO:0000259" key="2">
    <source>
        <dbReference type="SMART" id="SM00824"/>
    </source>
</evidence>
<dbReference type="Pfam" id="PF00975">
    <property type="entry name" value="Thioesterase"/>
    <property type="match status" value="1"/>
</dbReference>
<protein>
    <submittedName>
        <fullName evidence="3">Condensation domain-containing protein</fullName>
    </submittedName>
</protein>
<evidence type="ECO:0000313" key="3">
    <source>
        <dbReference type="EMBL" id="MDT0532816.1"/>
    </source>
</evidence>
<feature type="region of interest" description="Disordered" evidence="1">
    <location>
        <begin position="201"/>
        <end position="225"/>
    </location>
</feature>
<dbReference type="PANTHER" id="PTHR45527:SF1">
    <property type="entry name" value="FATTY ACID SYNTHASE"/>
    <property type="match status" value="1"/>
</dbReference>
<feature type="compositionally biased region" description="Acidic residues" evidence="1">
    <location>
        <begin position="209"/>
        <end position="225"/>
    </location>
</feature>
<proteinExistence type="predicted"/>
<dbReference type="EMBL" id="JAVRFL010000047">
    <property type="protein sequence ID" value="MDT0532816.1"/>
    <property type="molecule type" value="Genomic_DNA"/>
</dbReference>
<organism evidence="3 4">
    <name type="scientific">Micromonospora reichwaldensis</name>
    <dbReference type="NCBI Taxonomy" id="3075516"/>
    <lineage>
        <taxon>Bacteria</taxon>
        <taxon>Bacillati</taxon>
        <taxon>Actinomycetota</taxon>
        <taxon>Actinomycetes</taxon>
        <taxon>Micromonosporales</taxon>
        <taxon>Micromonosporaceae</taxon>
        <taxon>Micromonospora</taxon>
    </lineage>
</organism>
<dbReference type="SMART" id="SM00824">
    <property type="entry name" value="PKS_TE"/>
    <property type="match status" value="1"/>
</dbReference>
<feature type="compositionally biased region" description="Low complexity" evidence="1">
    <location>
        <begin position="480"/>
        <end position="494"/>
    </location>
</feature>
<dbReference type="InterPro" id="IPR023213">
    <property type="entry name" value="CAT-like_dom_sf"/>
</dbReference>
<dbReference type="InterPro" id="IPR001031">
    <property type="entry name" value="Thioesterase"/>
</dbReference>
<feature type="region of interest" description="Disordered" evidence="1">
    <location>
        <begin position="480"/>
        <end position="499"/>
    </location>
</feature>